<organism evidence="1 2">
    <name type="scientific">Candidatus Sulfuritelmatomonas gaucii</name>
    <dbReference type="NCBI Taxonomy" id="2043161"/>
    <lineage>
        <taxon>Bacteria</taxon>
        <taxon>Pseudomonadati</taxon>
        <taxon>Acidobacteriota</taxon>
        <taxon>Terriglobia</taxon>
        <taxon>Terriglobales</taxon>
        <taxon>Acidobacteriaceae</taxon>
        <taxon>Candidatus Sulfuritelmatomonas</taxon>
    </lineage>
</organism>
<proteinExistence type="predicted"/>
<protein>
    <submittedName>
        <fullName evidence="1">Uncharacterized protein</fullName>
    </submittedName>
</protein>
<evidence type="ECO:0000313" key="1">
    <source>
        <dbReference type="EMBL" id="SPE17692.1"/>
    </source>
</evidence>
<sequence>MLPAAVAVTESEADVMGAPGVGCGLPVCGGVVVTVFGDDEPQPGKRDEAANASAPWRTCLRVSELAGGAKRLAKRKV</sequence>
<gene>
    <name evidence="1" type="ORF">SBA5_110052</name>
</gene>
<evidence type="ECO:0000313" key="2">
    <source>
        <dbReference type="Proteomes" id="UP000239735"/>
    </source>
</evidence>
<dbReference type="Proteomes" id="UP000239735">
    <property type="component" value="Unassembled WGS sequence"/>
</dbReference>
<dbReference type="EMBL" id="OKRB01000013">
    <property type="protein sequence ID" value="SPE17692.1"/>
    <property type="molecule type" value="Genomic_DNA"/>
</dbReference>
<dbReference type="AlphaFoldDB" id="A0A2N9L303"/>
<accession>A0A2N9L303</accession>
<reference evidence="2" key="1">
    <citation type="submission" date="2018-02" db="EMBL/GenBank/DDBJ databases">
        <authorList>
            <person name="Hausmann B."/>
        </authorList>
    </citation>
    <scope>NUCLEOTIDE SEQUENCE [LARGE SCALE GENOMIC DNA]</scope>
    <source>
        <strain evidence="2">Peat soil MAG SbA5</strain>
    </source>
</reference>
<name>A0A2N9L303_9BACT</name>